<dbReference type="Proteomes" id="UP000807716">
    <property type="component" value="Unassembled WGS sequence"/>
</dbReference>
<evidence type="ECO:0000259" key="1">
    <source>
        <dbReference type="Pfam" id="PF11707"/>
    </source>
</evidence>
<organism evidence="4 5">
    <name type="scientific">Actinomortierella ambigua</name>
    <dbReference type="NCBI Taxonomy" id="1343610"/>
    <lineage>
        <taxon>Eukaryota</taxon>
        <taxon>Fungi</taxon>
        <taxon>Fungi incertae sedis</taxon>
        <taxon>Mucoromycota</taxon>
        <taxon>Mortierellomycotina</taxon>
        <taxon>Mortierellomycetes</taxon>
        <taxon>Mortierellales</taxon>
        <taxon>Mortierellaceae</taxon>
        <taxon>Actinomortierella</taxon>
    </lineage>
</organism>
<dbReference type="PANTHER" id="PTHR13500:SF0">
    <property type="entry name" value="NUCLEOLAR PRE-RIBOSOMAL-ASSOCIATED PROTEIN 1"/>
    <property type="match status" value="1"/>
</dbReference>
<sequence>MSEVESKAFFASKQEIEKSLDSLNADTLSVALKRLRRQLNLRPNASDPTESAQATKALAPIYSYVEESPECTQLFKIWEWQQQHAVTKIEILILEVLAKLIHQCNTALHRNFSIKITRHIFQHQMTVLYRHLSSGRQSAIQATLRLLTAMNYVHHTTTKEIKEGFNFALKALPKFLNQRRKEGDEAAANKPDTRTLYIQFLLAFFVRGDHSVKKDVLEIKDLISPIFQGLLADTPQLVKQLLTVMLNHVILDNDLPRTVKIAFFSNKILENIARLYTRTEQEVSNEAPVAQAAHDFLIAICTNPGVGVCFQDASWYSPSTLGSQASTDKTTGKPIKMFNKTLSRFLLFLRPTEQLLQQQLVVAILTACPELVRSYWAASSIHLDPRLSAKWLANVTLLHKVVEIPVPNLYVSHTGLFASHPPPVSTIMESVLPSIANRNHLSKGLQHSSLLVRYFTIVALAACFQKMEQVLAVMNSAVQALAQGNEELLNQSTDAVQVDDGMPANTTSTEPPAQQWANAIPLLLAELRRRVPDIKLIISIHSSVQSLVTDPTDQEQNSRLDLFNNGILRLIKYYQRFLPQAVNEAKFDTGKLIPTDFVAVQPGTLIHLLELLLELSDFRWSNKSSDGTSTHLAKLLTLYLTTSHKHIKSLARRLVSKLLGESILFQHNPAEAALWIDAIPPITDSCSSAALAPLQVHLLQFLDDCVARCLRTPYKYVDQSSRLLKQLQDKASSEQVAKTADDLALALEFSPHQSFSQHFSPLLMTFVEQFQFVAVKPESQATADSVGCFLGRLLPLLALNVNRTPALAAECAEQAQACITDAVQRVRAMDMQQQRSQLKTIGAAEYLAFAMESLQGCCCSSAAAVQSGSHALLGSSSHPKRVKGATPPTSVEELASTSVEQLMGSIKEAVNSLGQSTGSMDALVDYIRTRLPFAGGSFLDYPAVVDFVGRAGEPTSSLSSSDQENASSSSPVDKLLRAMPFAVLMANVLDPSKLALPRVVYYLREAIHTAAIEDPSSLVQVALLIVHKIAAWVPHKPSVEAVRALFGLLSVVLEAAREHESVYSELKVRVIGHFVFETLYLFDDSSSSSSAAAHWSGLDTLDTCVADFIMSAVSLKSNAKMSNSGGDLVLIKPFVRKTTERVMKELENTKPGSKKTELSSKTVQLFSKLAKACHPEEVTAILQKMLVLQHRQGSAVVNSAFNDLLSIVLQQLTDQSDSASMVPTKSIASLLDLWRYQPSAELDAIVKDVVCGRLAPNALARTIGPLDLSEKGIFDKANGKWQLKAPDSLNLGLVNFILDNLNATRAVILAALITALPEFRQGLVQWFKSKQQSQSKKKSAFSLSHDLITVLHAYASFLSHNKGHGKYVWSRAASDEDKSALTDLASFWVPKLIERVKAENESSEMTVRAAECASMMFALSSVDTSNESVAVHATWSLIESFTRTGLDVVTMHEAVMEMTKRDPVEDSMDVDGDEREKEDMVRQERLSRWFERTAGQLINVLDRHGDCEWLEPVCAKLQGLLERHVVERKLSIDQKLIFELVSFTIEKALDNLELVRFSTCLLDKYYMETTQTSPAPNILQTLFKHKQFVSLTLPTSPSAKYTRPENHNIRLAIIHLIYTLTYVEPAACCKSGFLPTLMACYTASTSKADELLLAVLRIHETQTSGSISHRAPLWGSGNDNAKLASTLFGQALITESLALLDPLVMLNSAINLSLDRPLETRAKVEVSASDFAEPGAECERVPMYDPCFLLPLFATYMSYGNQLDCRRFMEVNGLGFIVATLSSNDEGVRRAAYFLLDEFYAILSNVQLREKNQMMLVLDSLKNSVVEREDGQAPPRIPSVLTLFVTHAIMSVLRPDHFMYPHVNKFCLQRPTMDLEDIPMFYSLFNSSSDHFRKERVWILRLLSGALKSYDDYKLYRRRHVMELLTGFANSPVSDPLSRRIVLEILFHAAAIPRVALTLITQHGWLSWLHSWAVLTPLAMENEFSMVAPRLLLRGLRACPQESIKWMHGLWRQQMTGLATTLLRQLANVQVSSTNVGWALMVLEAILQLYYYASLQSSSTSSSSSSSSLVWPVWTKDQQQLLVSVLVSIEQVLTITPDQCPVSVPELPAWRAPPSRDDPLEQLYYVDPVPVRTHSRVIRLALELVRPSQRLSFSSSACLQFIMTRALCYNIDEALEWVK</sequence>
<dbReference type="GO" id="GO:0000463">
    <property type="term" value="P:maturation of LSU-rRNA from tricistronic rRNA transcript (SSU-rRNA, 5.8S rRNA, LSU-rRNA)"/>
    <property type="evidence" value="ECO:0007669"/>
    <property type="project" value="TreeGrafter"/>
</dbReference>
<dbReference type="EMBL" id="JAAAJB010000073">
    <property type="protein sequence ID" value="KAG0267573.1"/>
    <property type="molecule type" value="Genomic_DNA"/>
</dbReference>
<evidence type="ECO:0000259" key="2">
    <source>
        <dbReference type="Pfam" id="PF16201"/>
    </source>
</evidence>
<comment type="caution">
    <text evidence="4">The sequence shown here is derived from an EMBL/GenBank/DDBJ whole genome shotgun (WGS) entry which is preliminary data.</text>
</comment>
<dbReference type="GO" id="GO:0005730">
    <property type="term" value="C:nucleolus"/>
    <property type="evidence" value="ECO:0007669"/>
    <property type="project" value="TreeGrafter"/>
</dbReference>
<evidence type="ECO:0000259" key="3">
    <source>
        <dbReference type="Pfam" id="PF26140"/>
    </source>
</evidence>
<keyword evidence="5" id="KW-1185">Reference proteome</keyword>
<dbReference type="InterPro" id="IPR021714">
    <property type="entry name" value="URB1_N"/>
</dbReference>
<evidence type="ECO:0000313" key="4">
    <source>
        <dbReference type="EMBL" id="KAG0267573.1"/>
    </source>
</evidence>
<feature type="domain" description="URB1 central HEAT repeat" evidence="3">
    <location>
        <begin position="617"/>
        <end position="811"/>
    </location>
</feature>
<dbReference type="InterPro" id="IPR059018">
    <property type="entry name" value="HEAT_URB1"/>
</dbReference>
<dbReference type="Pfam" id="PF26140">
    <property type="entry name" value="HEAT_URB1"/>
    <property type="match status" value="1"/>
</dbReference>
<dbReference type="InterPro" id="IPR039844">
    <property type="entry name" value="URB1"/>
</dbReference>
<proteinExistence type="predicted"/>
<dbReference type="OrthoDB" id="72892at2759"/>
<dbReference type="InterPro" id="IPR016024">
    <property type="entry name" value="ARM-type_fold"/>
</dbReference>
<gene>
    <name evidence="4" type="ORF">DFQ27_008618</name>
</gene>
<name>A0A9P6UBD3_9FUNG</name>
<dbReference type="SUPFAM" id="SSF48371">
    <property type="entry name" value="ARM repeat"/>
    <property type="match status" value="3"/>
</dbReference>
<evidence type="ECO:0008006" key="6">
    <source>
        <dbReference type="Google" id="ProtNLM"/>
    </source>
</evidence>
<evidence type="ECO:0000313" key="5">
    <source>
        <dbReference type="Proteomes" id="UP000807716"/>
    </source>
</evidence>
<protein>
    <recommendedName>
        <fullName evidence="6">Nucleolar pre-ribosomal-associated protein 1</fullName>
    </recommendedName>
</protein>
<feature type="domain" description="URB1 N-terminal" evidence="1">
    <location>
        <begin position="71"/>
        <end position="394"/>
    </location>
</feature>
<accession>A0A9P6UBD3</accession>
<feature type="domain" description="URB1 C-terminal" evidence="2">
    <location>
        <begin position="1774"/>
        <end position="1968"/>
    </location>
</feature>
<dbReference type="InterPro" id="IPR032436">
    <property type="entry name" value="URB1_C"/>
</dbReference>
<dbReference type="Pfam" id="PF16201">
    <property type="entry name" value="NopRA1"/>
    <property type="match status" value="1"/>
</dbReference>
<reference evidence="4" key="1">
    <citation type="journal article" date="2020" name="Fungal Divers.">
        <title>Resolving the Mortierellaceae phylogeny through synthesis of multi-gene phylogenetics and phylogenomics.</title>
        <authorList>
            <person name="Vandepol N."/>
            <person name="Liber J."/>
            <person name="Desiro A."/>
            <person name="Na H."/>
            <person name="Kennedy M."/>
            <person name="Barry K."/>
            <person name="Grigoriev I.V."/>
            <person name="Miller A.N."/>
            <person name="O'Donnell K."/>
            <person name="Stajich J.E."/>
            <person name="Bonito G."/>
        </authorList>
    </citation>
    <scope>NUCLEOTIDE SEQUENCE</scope>
    <source>
        <strain evidence="4">BC1065</strain>
    </source>
</reference>
<dbReference type="PANTHER" id="PTHR13500">
    <property type="entry name" value="NUCLEOLAR PRERIBOSOMAL-ASSOCIATED PROTEIN 1"/>
    <property type="match status" value="1"/>
</dbReference>
<dbReference type="Pfam" id="PF11707">
    <property type="entry name" value="Npa1"/>
    <property type="match status" value="1"/>
</dbReference>
<dbReference type="GO" id="GO:0000466">
    <property type="term" value="P:maturation of 5.8S rRNA from tricistronic rRNA transcript (SSU-rRNA, 5.8S rRNA, LSU-rRNA)"/>
    <property type="evidence" value="ECO:0007669"/>
    <property type="project" value="TreeGrafter"/>
</dbReference>